<feature type="compositionally biased region" description="Low complexity" evidence="1">
    <location>
        <begin position="14"/>
        <end position="26"/>
    </location>
</feature>
<dbReference type="AlphaFoldDB" id="A0A5B7DTR5"/>
<evidence type="ECO:0000313" key="2">
    <source>
        <dbReference type="EMBL" id="MPC24459.1"/>
    </source>
</evidence>
<protein>
    <submittedName>
        <fullName evidence="2">Uncharacterized protein</fullName>
    </submittedName>
</protein>
<feature type="region of interest" description="Disordered" evidence="1">
    <location>
        <begin position="1"/>
        <end position="26"/>
    </location>
</feature>
<organism evidence="2 3">
    <name type="scientific">Portunus trituberculatus</name>
    <name type="common">Swimming crab</name>
    <name type="synonym">Neptunus trituberculatus</name>
    <dbReference type="NCBI Taxonomy" id="210409"/>
    <lineage>
        <taxon>Eukaryota</taxon>
        <taxon>Metazoa</taxon>
        <taxon>Ecdysozoa</taxon>
        <taxon>Arthropoda</taxon>
        <taxon>Crustacea</taxon>
        <taxon>Multicrustacea</taxon>
        <taxon>Malacostraca</taxon>
        <taxon>Eumalacostraca</taxon>
        <taxon>Eucarida</taxon>
        <taxon>Decapoda</taxon>
        <taxon>Pleocyemata</taxon>
        <taxon>Brachyura</taxon>
        <taxon>Eubrachyura</taxon>
        <taxon>Portunoidea</taxon>
        <taxon>Portunidae</taxon>
        <taxon>Portuninae</taxon>
        <taxon>Portunus</taxon>
    </lineage>
</organism>
<accession>A0A5B7DTR5</accession>
<evidence type="ECO:0000313" key="3">
    <source>
        <dbReference type="Proteomes" id="UP000324222"/>
    </source>
</evidence>
<proteinExistence type="predicted"/>
<keyword evidence="3" id="KW-1185">Reference proteome</keyword>
<evidence type="ECO:0000256" key="1">
    <source>
        <dbReference type="SAM" id="MobiDB-lite"/>
    </source>
</evidence>
<dbReference type="Proteomes" id="UP000324222">
    <property type="component" value="Unassembled WGS sequence"/>
</dbReference>
<reference evidence="2 3" key="1">
    <citation type="submission" date="2019-05" db="EMBL/GenBank/DDBJ databases">
        <title>Another draft genome of Portunus trituberculatus and its Hox gene families provides insights of decapod evolution.</title>
        <authorList>
            <person name="Jeong J.-H."/>
            <person name="Song I."/>
            <person name="Kim S."/>
            <person name="Choi T."/>
            <person name="Kim D."/>
            <person name="Ryu S."/>
            <person name="Kim W."/>
        </authorList>
    </citation>
    <scope>NUCLEOTIDE SEQUENCE [LARGE SCALE GENOMIC DNA]</scope>
    <source>
        <tissue evidence="2">Muscle</tissue>
    </source>
</reference>
<dbReference type="EMBL" id="VSRR010001333">
    <property type="protein sequence ID" value="MPC24459.1"/>
    <property type="molecule type" value="Genomic_DNA"/>
</dbReference>
<feature type="compositionally biased region" description="Polar residues" evidence="1">
    <location>
        <begin position="1"/>
        <end position="11"/>
    </location>
</feature>
<sequence>MSVHISGQTPSVFAVPTTTSRPPTAATISNPTNTIATTTITITTTTITAAAAASLEKSTQRLDTTFQIRCGRRTVLLKCRPTQANTKAAQPGKSHRHFPPKEVGIWTKLASKYTASPHLTTTTSTTTTITVTVTLQSGTHDTSLTARASPTPPKH</sequence>
<name>A0A5B7DTR5_PORTR</name>
<gene>
    <name evidence="2" type="ORF">E2C01_017540</name>
</gene>
<comment type="caution">
    <text evidence="2">The sequence shown here is derived from an EMBL/GenBank/DDBJ whole genome shotgun (WGS) entry which is preliminary data.</text>
</comment>